<evidence type="ECO:0000256" key="1">
    <source>
        <dbReference type="SAM" id="MobiDB-lite"/>
    </source>
</evidence>
<feature type="compositionally biased region" description="Gly residues" evidence="1">
    <location>
        <begin position="71"/>
        <end position="80"/>
    </location>
</feature>
<name>A0AAX4PLS9_9CHLO</name>
<accession>A0AAX4PLS9</accession>
<feature type="compositionally biased region" description="Basic and acidic residues" evidence="1">
    <location>
        <begin position="487"/>
        <end position="500"/>
    </location>
</feature>
<dbReference type="AlphaFoldDB" id="A0AAX4PLS9"/>
<gene>
    <name evidence="2" type="ORF">HKI87_19g88560</name>
</gene>
<feature type="region of interest" description="Disordered" evidence="1">
    <location>
        <begin position="389"/>
        <end position="500"/>
    </location>
</feature>
<proteinExistence type="predicted"/>
<feature type="compositionally biased region" description="Basic and acidic residues" evidence="1">
    <location>
        <begin position="423"/>
        <end position="433"/>
    </location>
</feature>
<feature type="region of interest" description="Disordered" evidence="1">
    <location>
        <begin position="332"/>
        <end position="351"/>
    </location>
</feature>
<reference evidence="2 3" key="1">
    <citation type="submission" date="2024-03" db="EMBL/GenBank/DDBJ databases">
        <title>Complete genome sequence of the green alga Chloropicon roscoffensis RCC1871.</title>
        <authorList>
            <person name="Lemieux C."/>
            <person name="Pombert J.-F."/>
            <person name="Otis C."/>
            <person name="Turmel M."/>
        </authorList>
    </citation>
    <scope>NUCLEOTIDE SEQUENCE [LARGE SCALE GENOMIC DNA]</scope>
    <source>
        <strain evidence="2 3">RCC1871</strain>
    </source>
</reference>
<evidence type="ECO:0000313" key="2">
    <source>
        <dbReference type="EMBL" id="WZN67283.1"/>
    </source>
</evidence>
<feature type="compositionally biased region" description="Basic and acidic residues" evidence="1">
    <location>
        <begin position="332"/>
        <end position="346"/>
    </location>
</feature>
<organism evidence="2 3">
    <name type="scientific">Chloropicon roscoffensis</name>
    <dbReference type="NCBI Taxonomy" id="1461544"/>
    <lineage>
        <taxon>Eukaryota</taxon>
        <taxon>Viridiplantae</taxon>
        <taxon>Chlorophyta</taxon>
        <taxon>Chloropicophyceae</taxon>
        <taxon>Chloropicales</taxon>
        <taxon>Chloropicaceae</taxon>
        <taxon>Chloropicon</taxon>
    </lineage>
</organism>
<keyword evidence="3" id="KW-1185">Reference proteome</keyword>
<feature type="compositionally biased region" description="Polar residues" evidence="1">
    <location>
        <begin position="37"/>
        <end position="48"/>
    </location>
</feature>
<protein>
    <recommendedName>
        <fullName evidence="4">Gag protein</fullName>
    </recommendedName>
</protein>
<dbReference type="Proteomes" id="UP001472866">
    <property type="component" value="Chromosome 19"/>
</dbReference>
<evidence type="ECO:0000313" key="3">
    <source>
        <dbReference type="Proteomes" id="UP001472866"/>
    </source>
</evidence>
<evidence type="ECO:0008006" key="4">
    <source>
        <dbReference type="Google" id="ProtNLM"/>
    </source>
</evidence>
<feature type="compositionally biased region" description="Basic and acidic residues" evidence="1">
    <location>
        <begin position="59"/>
        <end position="70"/>
    </location>
</feature>
<feature type="compositionally biased region" description="Basic and acidic residues" evidence="1">
    <location>
        <begin position="390"/>
        <end position="401"/>
    </location>
</feature>
<feature type="region of interest" description="Disordered" evidence="1">
    <location>
        <begin position="30"/>
        <end position="108"/>
    </location>
</feature>
<dbReference type="EMBL" id="CP151519">
    <property type="protein sequence ID" value="WZN67283.1"/>
    <property type="molecule type" value="Genomic_DNA"/>
</dbReference>
<sequence>MGAAGVGREGPEPTIEAQVPVEAAVLTKEISAPSGATFRTGTTGTSQALEVPTEGVSAESRELEVSHRSPDGGGGGGRGGQPPAAAEDAAREESQSEETVICESQDGVQVGSSGVGASFEKFCDQLEQRFPFDKLRQDIEATQVSELIMGRENPDAAAEGTPQHADVNLIGVQRFLVKASRAFQDKLTAPRVDYLCDRVGAVGAQRDGVMALVKQVASEEISKRAFLTPQKRTATTRVDADKLAGMEDPDFEAFVLAKMAELGAERLSQFADLRITEGNHGLVREVMEAAYRLRPKPNLWHAKKLAEICLPDEHAVKNFLLLRCRRDGNAAGWESEKKKRNADGPRRTPINEQKGLGCSKCRYGVNGCRGCGYWDEAAVAAMDAKKRAKAEKEREAQAKKDEKRRRRMDHEAGLFAAVPAPDRPSEQESEVRDALSLVSPHMANAMVPKQPEASTGESSGELGLDEKELLPPSLRGPPSEDAPAGEEQPRAVEPKTQIDL</sequence>